<reference evidence="3 4" key="1">
    <citation type="submission" date="2019-09" db="EMBL/GenBank/DDBJ databases">
        <title>Distinct polysaccharide growth profiles of human intestinal Prevotella copri isolates.</title>
        <authorList>
            <person name="Fehlner-Peach H."/>
            <person name="Magnabosco C."/>
            <person name="Raghavan V."/>
            <person name="Scher J.U."/>
            <person name="Tett A."/>
            <person name="Cox L.M."/>
            <person name="Gottsegen C."/>
            <person name="Watters A."/>
            <person name="Wiltshire- Gordon J.D."/>
            <person name="Segata N."/>
            <person name="Bonneau R."/>
            <person name="Littman D.R."/>
        </authorList>
    </citation>
    <scope>NUCLEOTIDE SEQUENCE [LARGE SCALE GENOMIC DNA]</scope>
    <source>
        <strain evidence="4">iAA917</strain>
    </source>
</reference>
<organism evidence="3 4">
    <name type="scientific">Segatella copri</name>
    <dbReference type="NCBI Taxonomy" id="165179"/>
    <lineage>
        <taxon>Bacteria</taxon>
        <taxon>Pseudomonadati</taxon>
        <taxon>Bacteroidota</taxon>
        <taxon>Bacteroidia</taxon>
        <taxon>Bacteroidales</taxon>
        <taxon>Prevotellaceae</taxon>
        <taxon>Segatella</taxon>
    </lineage>
</organism>
<proteinExistence type="predicted"/>
<feature type="signal peptide" evidence="1">
    <location>
        <begin position="1"/>
        <end position="23"/>
    </location>
</feature>
<accession>A0A6G1VJK0</accession>
<feature type="chain" id="PRO_5026194630" evidence="1">
    <location>
        <begin position="24"/>
        <end position="674"/>
    </location>
</feature>
<evidence type="ECO:0000313" key="3">
    <source>
        <dbReference type="EMBL" id="MQP12923.1"/>
    </source>
</evidence>
<dbReference type="AlphaFoldDB" id="A0A6G1VJK0"/>
<comment type="caution">
    <text evidence="3">The sequence shown here is derived from an EMBL/GenBank/DDBJ whole genome shotgun (WGS) entry which is preliminary data.</text>
</comment>
<dbReference type="Pfam" id="PF21544">
    <property type="entry name" value="PorZ_N_b_propeller"/>
    <property type="match status" value="1"/>
</dbReference>
<dbReference type="SUPFAM" id="SSF101898">
    <property type="entry name" value="NHL repeat"/>
    <property type="match status" value="1"/>
</dbReference>
<dbReference type="Gene3D" id="2.130.10.10">
    <property type="entry name" value="YVTN repeat-like/Quinoprotein amine dehydrogenase"/>
    <property type="match status" value="2"/>
</dbReference>
<dbReference type="InterPro" id="IPR015943">
    <property type="entry name" value="WD40/YVTN_repeat-like_dom_sf"/>
</dbReference>
<dbReference type="InterPro" id="IPR048954">
    <property type="entry name" value="PorZ_N"/>
</dbReference>
<dbReference type="RefSeq" id="WP_153102904.1">
    <property type="nucleotide sequence ID" value="NZ_VZAH01000005.1"/>
</dbReference>
<dbReference type="EMBL" id="VZAH01000005">
    <property type="protein sequence ID" value="MQP12923.1"/>
    <property type="molecule type" value="Genomic_DNA"/>
</dbReference>
<protein>
    <submittedName>
        <fullName evidence="3">Por secretion system protein</fullName>
    </submittedName>
</protein>
<evidence type="ECO:0000259" key="2">
    <source>
        <dbReference type="Pfam" id="PF21544"/>
    </source>
</evidence>
<keyword evidence="1" id="KW-0732">Signal</keyword>
<sequence>MRKKIWILLSFLILQVAAFQSSAAIGDWKAYMAYSEVQEIEEAGNWIFVQASSNLYAYNRNDQSIQTFSKMDFLNDCDIQHIAYNKTAKRLLILYSNANIDLMNTQNWSVQNLPDYYSATITGDKTINDIYMYGKFAYLCYGLGIIKLNMADGEISDTYTLGFKVNWCEIRDNQIYAYSKEEGTYRAALSDNLLDRNRWSKVGAYTAPKKEDKSELMKLVSSLLPGGPKYNHFWYMKFIHNQLYTCGGAFLSGISLDTRPGTIQVLNRDNWTIYQDDIRNTTGYQYQDINCVEPDIHDPNHVFASGRTGLYEFTDGKLTHYYNKDNSILEAAVDRGTVLDNNYVLVHSLLSDESGKLWILNSQATHRSIIEMKDNQLIAHDQKTLNPNGYSLSAMTGLMKDRQGRLWFVNDNHETPAIVCYQPETDEVKMFSKPFTNQDGAEINLYYIRCIKEDLDHNLWIGTDQGPFYITPHILDDTQPTLTQVKVPRNDGTNYADYLLGGVDITCMAVDQANRKWFGTSNNGIYLISADNMEQIHHFTATNSKLLSNNIESLAINDATGEVFIGTNKGLCSYMSDATATNEEMTQDNVWAYPNPVKPDYTGLITITGLSLDADVKIVSTSGTLVNQGRSNGGTYTWNGCDQKGRRVASGIYMVETATSNGEKGTVCKIAIIR</sequence>
<feature type="domain" description="PorZ N-terminal beta-propeller" evidence="2">
    <location>
        <begin position="47"/>
        <end position="200"/>
    </location>
</feature>
<evidence type="ECO:0000256" key="1">
    <source>
        <dbReference type="SAM" id="SignalP"/>
    </source>
</evidence>
<name>A0A6G1VJK0_9BACT</name>
<evidence type="ECO:0000313" key="4">
    <source>
        <dbReference type="Proteomes" id="UP000477980"/>
    </source>
</evidence>
<dbReference type="Proteomes" id="UP000477980">
    <property type="component" value="Unassembled WGS sequence"/>
</dbReference>
<dbReference type="Gene3D" id="2.60.40.4070">
    <property type="match status" value="1"/>
</dbReference>
<dbReference type="SUPFAM" id="SSF63829">
    <property type="entry name" value="Calcium-dependent phosphotriesterase"/>
    <property type="match status" value="1"/>
</dbReference>
<gene>
    <name evidence="3" type="ORF">F7D25_00475</name>
</gene>